<dbReference type="EMBL" id="AYSL01001205">
    <property type="protein sequence ID" value="KTF06355.1"/>
    <property type="molecule type" value="Genomic_DNA"/>
</dbReference>
<proteinExistence type="predicted"/>
<comment type="caution">
    <text evidence="1">The sequence shown here is derived from an EMBL/GenBank/DDBJ whole genome shotgun (WGS) entry which is preliminary data.</text>
</comment>
<accession>A0A1B6NSA1</accession>
<name>A0A1B6NSA1_9ZZZZ</name>
<protein>
    <submittedName>
        <fullName evidence="1">Secreted protein</fullName>
    </submittedName>
</protein>
<reference evidence="1" key="1">
    <citation type="submission" date="2013-11" db="EMBL/GenBank/DDBJ databases">
        <title>Microbial diversity, functional groups and degradation webs in Northern and Southern Mediterranean and Red Sea marine crude oil polluted sites.</title>
        <authorList>
            <person name="Daffonchio D."/>
            <person name="Mapelli F."/>
            <person name="Ferrer M."/>
            <person name="Richter M."/>
            <person name="Cherif A."/>
            <person name="Malkawi H.I."/>
            <person name="Yakimov M.M."/>
            <person name="Abdel-Fattah Y.R."/>
            <person name="Blaghen M."/>
            <person name="Golyshin P.N."/>
            <person name="Kalogerakis N."/>
            <person name="Boon N."/>
            <person name="Magagnini M."/>
            <person name="Fava F."/>
        </authorList>
    </citation>
    <scope>NUCLEOTIDE SEQUENCE</scope>
</reference>
<organism evidence="1">
    <name type="scientific">marine sediment metagenome</name>
    <dbReference type="NCBI Taxonomy" id="412755"/>
    <lineage>
        <taxon>unclassified sequences</taxon>
        <taxon>metagenomes</taxon>
        <taxon>ecological metagenomes</taxon>
    </lineage>
</organism>
<sequence length="40" mass="4704">MAKHYLYKHGRLPKRLRLTVMCLSVSVPQAWSILRPDSHN</sequence>
<dbReference type="AlphaFoldDB" id="A0A1B6NSA1"/>
<gene>
    <name evidence="1" type="ORF">MGSAQ_002149</name>
</gene>
<evidence type="ECO:0000313" key="1">
    <source>
        <dbReference type="EMBL" id="KTF06355.1"/>
    </source>
</evidence>